<comment type="caution">
    <text evidence="2">The sequence shown here is derived from an EMBL/GenBank/DDBJ whole genome shotgun (WGS) entry which is preliminary data.</text>
</comment>
<keyword evidence="1" id="KW-1133">Transmembrane helix</keyword>
<gene>
    <name evidence="2" type="ORF">E2R57_06100</name>
</gene>
<dbReference type="RefSeq" id="WP_133347296.1">
    <property type="nucleotide sequence ID" value="NZ_SMZQ01000002.1"/>
</dbReference>
<dbReference type="STRING" id="683150.G205_08978"/>
<sequence>MDPGALLALVGGYITAAIGVFLLYSPVLVLVVGLLLLAGLLQLLAWPFIILFRKLRRKPEPPSDGSWLLH</sequence>
<evidence type="ECO:0000313" key="2">
    <source>
        <dbReference type="EMBL" id="TDL40026.1"/>
    </source>
</evidence>
<feature type="transmembrane region" description="Helical" evidence="1">
    <location>
        <begin position="30"/>
        <end position="52"/>
    </location>
</feature>
<proteinExistence type="predicted"/>
<name>A0A4R5Y894_9MICC</name>
<feature type="transmembrane region" description="Helical" evidence="1">
    <location>
        <begin position="5"/>
        <end position="24"/>
    </location>
</feature>
<reference evidence="2 3" key="1">
    <citation type="submission" date="2019-03" db="EMBL/GenBank/DDBJ databases">
        <title>Genome Sequencing and Assembly of Various Microbes Isolated from Partially Reclaimed Soil and Acid Mine Drainage (AMD) Site.</title>
        <authorList>
            <person name="Steinbock B."/>
            <person name="Bechtold R."/>
            <person name="Sevigny J.L."/>
            <person name="Thomas D."/>
            <person name="Cuthill L.R."/>
            <person name="Aveiro Johannsen E.J."/>
            <person name="Thomas K."/>
            <person name="Ghosh A."/>
        </authorList>
    </citation>
    <scope>NUCLEOTIDE SEQUENCE [LARGE SCALE GENOMIC DNA]</scope>
    <source>
        <strain evidence="2 3">S-A1</strain>
    </source>
</reference>
<protein>
    <submittedName>
        <fullName evidence="2">Uncharacterized protein</fullName>
    </submittedName>
</protein>
<evidence type="ECO:0000256" key="1">
    <source>
        <dbReference type="SAM" id="Phobius"/>
    </source>
</evidence>
<accession>A0A4R5Y894</accession>
<keyword evidence="1" id="KW-0472">Membrane</keyword>
<evidence type="ECO:0000313" key="3">
    <source>
        <dbReference type="Proteomes" id="UP000294621"/>
    </source>
</evidence>
<dbReference type="AlphaFoldDB" id="A0A4R5Y894"/>
<organism evidence="2 3">
    <name type="scientific">Arthrobacter nitrophenolicus</name>
    <dbReference type="NCBI Taxonomy" id="683150"/>
    <lineage>
        <taxon>Bacteria</taxon>
        <taxon>Bacillati</taxon>
        <taxon>Actinomycetota</taxon>
        <taxon>Actinomycetes</taxon>
        <taxon>Micrococcales</taxon>
        <taxon>Micrococcaceae</taxon>
        <taxon>Arthrobacter</taxon>
    </lineage>
</organism>
<dbReference type="EMBL" id="SMZQ01000002">
    <property type="protein sequence ID" value="TDL40026.1"/>
    <property type="molecule type" value="Genomic_DNA"/>
</dbReference>
<dbReference type="Proteomes" id="UP000294621">
    <property type="component" value="Unassembled WGS sequence"/>
</dbReference>
<keyword evidence="1" id="KW-0812">Transmembrane</keyword>